<name>A0A426YKT9_ENSVE</name>
<gene>
    <name evidence="2" type="ORF">B296_00029168</name>
</gene>
<evidence type="ECO:0000256" key="1">
    <source>
        <dbReference type="SAM" id="MobiDB-lite"/>
    </source>
</evidence>
<feature type="region of interest" description="Disordered" evidence="1">
    <location>
        <begin position="1"/>
        <end position="36"/>
    </location>
</feature>
<organism evidence="2 3">
    <name type="scientific">Ensete ventricosum</name>
    <name type="common">Abyssinian banana</name>
    <name type="synonym">Musa ensete</name>
    <dbReference type="NCBI Taxonomy" id="4639"/>
    <lineage>
        <taxon>Eukaryota</taxon>
        <taxon>Viridiplantae</taxon>
        <taxon>Streptophyta</taxon>
        <taxon>Embryophyta</taxon>
        <taxon>Tracheophyta</taxon>
        <taxon>Spermatophyta</taxon>
        <taxon>Magnoliopsida</taxon>
        <taxon>Liliopsida</taxon>
        <taxon>Zingiberales</taxon>
        <taxon>Musaceae</taxon>
        <taxon>Ensete</taxon>
    </lineage>
</organism>
<evidence type="ECO:0000313" key="2">
    <source>
        <dbReference type="EMBL" id="RRT52280.1"/>
    </source>
</evidence>
<accession>A0A426YKT9</accession>
<dbReference type="Proteomes" id="UP000287651">
    <property type="component" value="Unassembled WGS sequence"/>
</dbReference>
<dbReference type="AlphaFoldDB" id="A0A426YKT9"/>
<comment type="caution">
    <text evidence="2">The sequence shown here is derived from an EMBL/GenBank/DDBJ whole genome shotgun (WGS) entry which is preliminary data.</text>
</comment>
<proteinExistence type="predicted"/>
<sequence>MNEKLKAALDEACHQLDDSEKEPNDTRDSLTDTQKPVKDLRARGWKMEDDLLKTLRELEMLRVKLL</sequence>
<reference evidence="2 3" key="1">
    <citation type="journal article" date="2014" name="Agronomy (Basel)">
        <title>A Draft Genome Sequence for Ensete ventricosum, the Drought-Tolerant Tree Against Hunger.</title>
        <authorList>
            <person name="Harrison J."/>
            <person name="Moore K.A."/>
            <person name="Paszkiewicz K."/>
            <person name="Jones T."/>
            <person name="Grant M."/>
            <person name="Ambacheew D."/>
            <person name="Muzemil S."/>
            <person name="Studholme D.J."/>
        </authorList>
    </citation>
    <scope>NUCLEOTIDE SEQUENCE [LARGE SCALE GENOMIC DNA]</scope>
</reference>
<protein>
    <submittedName>
        <fullName evidence="2">Uncharacterized protein</fullName>
    </submittedName>
</protein>
<dbReference type="EMBL" id="AMZH03011751">
    <property type="protein sequence ID" value="RRT52280.1"/>
    <property type="molecule type" value="Genomic_DNA"/>
</dbReference>
<evidence type="ECO:0000313" key="3">
    <source>
        <dbReference type="Proteomes" id="UP000287651"/>
    </source>
</evidence>